<dbReference type="InParanoid" id="A0A151GNM7"/>
<dbReference type="InterPro" id="IPR002347">
    <property type="entry name" value="SDR_fam"/>
</dbReference>
<organism evidence="3 4">
    <name type="scientific">Drechmeria coniospora</name>
    <name type="common">Nematophagous fungus</name>
    <name type="synonym">Meria coniospora</name>
    <dbReference type="NCBI Taxonomy" id="98403"/>
    <lineage>
        <taxon>Eukaryota</taxon>
        <taxon>Fungi</taxon>
        <taxon>Dikarya</taxon>
        <taxon>Ascomycota</taxon>
        <taxon>Pezizomycotina</taxon>
        <taxon>Sordariomycetes</taxon>
        <taxon>Hypocreomycetidae</taxon>
        <taxon>Hypocreales</taxon>
        <taxon>Ophiocordycipitaceae</taxon>
        <taxon>Drechmeria</taxon>
    </lineage>
</organism>
<gene>
    <name evidence="3" type="ORF">DCS_05658</name>
</gene>
<dbReference type="EC" id="1.1.1.270" evidence="2"/>
<dbReference type="GO" id="GO:0000253">
    <property type="term" value="F:3-beta-hydroxysteroid 3-dehydrogenase (NADP+) activity"/>
    <property type="evidence" value="ECO:0007669"/>
    <property type="project" value="UniProtKB-EC"/>
</dbReference>
<dbReference type="GeneID" id="63718301"/>
<name>A0A151GNM7_DRECN</name>
<protein>
    <recommendedName>
        <fullName evidence="2">3beta-hydroxysteroid 3-dehydrogenase</fullName>
        <ecNumber evidence="2">1.1.1.270</ecNumber>
    </recommendedName>
</protein>
<dbReference type="GO" id="GO:0005741">
    <property type="term" value="C:mitochondrial outer membrane"/>
    <property type="evidence" value="ECO:0007669"/>
    <property type="project" value="TreeGrafter"/>
</dbReference>
<proteinExistence type="predicted"/>
<evidence type="ECO:0000313" key="4">
    <source>
        <dbReference type="Proteomes" id="UP000076580"/>
    </source>
</evidence>
<comment type="pathway">
    <text evidence="1">Steroid biosynthesis; zymosterol biosynthesis; zymosterol from lanosterol: step 5/6.</text>
</comment>
<dbReference type="SUPFAM" id="SSF51735">
    <property type="entry name" value="NAD(P)-binding Rossmann-fold domains"/>
    <property type="match status" value="1"/>
</dbReference>
<comment type="caution">
    <text evidence="3">The sequence shown here is derived from an EMBL/GenBank/DDBJ whole genome shotgun (WGS) entry which is preliminary data.</text>
</comment>
<dbReference type="AlphaFoldDB" id="A0A151GNM7"/>
<dbReference type="PANTHER" id="PTHR43647:SF4">
    <property type="entry name" value="KETOREDUCTASE (KR) DOMAIN-CONTAINING PROTEIN"/>
    <property type="match status" value="1"/>
</dbReference>
<accession>A0A151GNM7</accession>
<dbReference type="GO" id="GO:0005789">
    <property type="term" value="C:endoplasmic reticulum membrane"/>
    <property type="evidence" value="ECO:0007669"/>
    <property type="project" value="TreeGrafter"/>
</dbReference>
<dbReference type="GO" id="GO:0005811">
    <property type="term" value="C:lipid droplet"/>
    <property type="evidence" value="ECO:0007669"/>
    <property type="project" value="TreeGrafter"/>
</dbReference>
<dbReference type="PANTHER" id="PTHR43647">
    <property type="entry name" value="DEHYDROGENASE"/>
    <property type="match status" value="1"/>
</dbReference>
<dbReference type="PRINTS" id="PR00081">
    <property type="entry name" value="GDHRDH"/>
</dbReference>
<evidence type="ECO:0000256" key="1">
    <source>
        <dbReference type="ARBA" id="ARBA00023589"/>
    </source>
</evidence>
<dbReference type="Pfam" id="PF00106">
    <property type="entry name" value="adh_short"/>
    <property type="match status" value="1"/>
</dbReference>
<evidence type="ECO:0000256" key="2">
    <source>
        <dbReference type="ARBA" id="ARBA00023621"/>
    </source>
</evidence>
<sequence>MSSKGSILVTGANGGLGSAIVAHILKTPDLASNYTGLYSVRKEATAARLRSALQHAPPAYKHETFEMDLGSVASVKSAAADVNAKVASGQLPPIRALILNAGFQEHDTLTMTGDGFDMTWQVNFLSNLILSLSLMQSMDREHGRILILGSWMHDYEDERNAMGGGTVFKDPKWHDLLPDVDAVARGRWSTRKDDPSGQPGFRRYGSSKLCAVMLMHELSDRVYKDANLSAISVLGLDPGGMPSDISRRGPFMVRAVTMKILVPLAAPVMAKFSPNGVLRPTWKSAADVIRACFEIEPPKGKALYLNGTDELETAKDARDAKKRQVLWKYGLEAAGIKAGDTVLTNWQ</sequence>
<dbReference type="STRING" id="98403.A0A151GNM7"/>
<reference evidence="3 4" key="1">
    <citation type="journal article" date="2016" name="Sci. Rep.">
        <title>Insights into Adaptations to a Near-Obligate Nematode Endoparasitic Lifestyle from the Finished Genome of Drechmeria coniospora.</title>
        <authorList>
            <person name="Zhang L."/>
            <person name="Zhou Z."/>
            <person name="Guo Q."/>
            <person name="Fokkens L."/>
            <person name="Miskei M."/>
            <person name="Pocsi I."/>
            <person name="Zhang W."/>
            <person name="Chen M."/>
            <person name="Wang L."/>
            <person name="Sun Y."/>
            <person name="Donzelli B.G."/>
            <person name="Gibson D.M."/>
            <person name="Nelson D.R."/>
            <person name="Luo J.G."/>
            <person name="Rep M."/>
            <person name="Liu H."/>
            <person name="Yang S."/>
            <person name="Wang J."/>
            <person name="Krasnoff S.B."/>
            <person name="Xu Y."/>
            <person name="Molnar I."/>
            <person name="Lin M."/>
        </authorList>
    </citation>
    <scope>NUCLEOTIDE SEQUENCE [LARGE SCALE GENOMIC DNA]</scope>
    <source>
        <strain evidence="3 4">ARSEF 6962</strain>
    </source>
</reference>
<dbReference type="EMBL" id="LAYC01000002">
    <property type="protein sequence ID" value="KYK58641.1"/>
    <property type="molecule type" value="Genomic_DNA"/>
</dbReference>
<keyword evidence="4" id="KW-1185">Reference proteome</keyword>
<dbReference type="Gene3D" id="3.40.50.720">
    <property type="entry name" value="NAD(P)-binding Rossmann-like Domain"/>
    <property type="match status" value="1"/>
</dbReference>
<dbReference type="InterPro" id="IPR036291">
    <property type="entry name" value="NAD(P)-bd_dom_sf"/>
</dbReference>
<evidence type="ECO:0000313" key="3">
    <source>
        <dbReference type="EMBL" id="KYK58641.1"/>
    </source>
</evidence>
<dbReference type="RefSeq" id="XP_040657993.1">
    <property type="nucleotide sequence ID" value="XM_040802960.1"/>
</dbReference>
<dbReference type="InterPro" id="IPR051593">
    <property type="entry name" value="Ergosterol_Biosynth_ERG27"/>
</dbReference>
<dbReference type="Proteomes" id="UP000076580">
    <property type="component" value="Chromosome 02"/>
</dbReference>